<proteinExistence type="predicted"/>
<dbReference type="AlphaFoldDB" id="A0A7W8ZNC7"/>
<gene>
    <name evidence="1" type="ORF">HDE68_003102</name>
</gene>
<accession>A0A7W8ZNC7</accession>
<comment type="caution">
    <text evidence="1">The sequence shown here is derived from an EMBL/GenBank/DDBJ whole genome shotgun (WGS) entry which is preliminary data.</text>
</comment>
<sequence>MMNNPKLIKVNFAGAEVLTREQLKKVTGGNASGCGTYPNCTTNSCVASSGPCKGQTGTCAKVTAAEACRCAVVCVGG</sequence>
<organism evidence="1 2">
    <name type="scientific">Pedobacter cryoconitis</name>
    <dbReference type="NCBI Taxonomy" id="188932"/>
    <lineage>
        <taxon>Bacteria</taxon>
        <taxon>Pseudomonadati</taxon>
        <taxon>Bacteroidota</taxon>
        <taxon>Sphingobacteriia</taxon>
        <taxon>Sphingobacteriales</taxon>
        <taxon>Sphingobacteriaceae</taxon>
        <taxon>Pedobacter</taxon>
    </lineage>
</organism>
<evidence type="ECO:0000313" key="1">
    <source>
        <dbReference type="EMBL" id="MBB5637189.1"/>
    </source>
</evidence>
<dbReference type="EMBL" id="JACHCE010000004">
    <property type="protein sequence ID" value="MBB5637189.1"/>
    <property type="molecule type" value="Genomic_DNA"/>
</dbReference>
<name>A0A7W8ZNC7_9SPHI</name>
<protein>
    <submittedName>
        <fullName evidence="1">Uncharacterized protein</fullName>
    </submittedName>
</protein>
<reference evidence="1 2" key="1">
    <citation type="submission" date="2020-08" db="EMBL/GenBank/DDBJ databases">
        <title>Genomic Encyclopedia of Type Strains, Phase IV (KMG-V): Genome sequencing to study the core and pangenomes of soil and plant-associated prokaryotes.</title>
        <authorList>
            <person name="Whitman W."/>
        </authorList>
    </citation>
    <scope>NUCLEOTIDE SEQUENCE [LARGE SCALE GENOMIC DNA]</scope>
    <source>
        <strain evidence="1 2">S3M1</strain>
    </source>
</reference>
<evidence type="ECO:0000313" key="2">
    <source>
        <dbReference type="Proteomes" id="UP000537204"/>
    </source>
</evidence>
<dbReference type="Proteomes" id="UP000537204">
    <property type="component" value="Unassembled WGS sequence"/>
</dbReference>